<protein>
    <recommendedName>
        <fullName evidence="4">Secreted protein</fullName>
    </recommendedName>
</protein>
<dbReference type="HOGENOM" id="CLU_1918542_0_0_1"/>
<dbReference type="EMBL" id="JH994021">
    <property type="protein sequence ID" value="ELQ74817.1"/>
    <property type="molecule type" value="Genomic_DNA"/>
</dbReference>
<evidence type="ECO:0000313" key="2">
    <source>
        <dbReference type="EMBL" id="ELQ74817.1"/>
    </source>
</evidence>
<evidence type="ECO:0000313" key="3">
    <source>
        <dbReference type="Proteomes" id="UP000011185"/>
    </source>
</evidence>
<dbReference type="Proteomes" id="UP000011185">
    <property type="component" value="Unassembled WGS sequence"/>
</dbReference>
<evidence type="ECO:0008006" key="4">
    <source>
        <dbReference type="Google" id="ProtNLM"/>
    </source>
</evidence>
<keyword evidence="1" id="KW-0732">Signal</keyword>
<proteinExistence type="predicted"/>
<organism evidence="2 3">
    <name type="scientific">Trachipleistophora hominis</name>
    <name type="common">Microsporidian parasite</name>
    <dbReference type="NCBI Taxonomy" id="72359"/>
    <lineage>
        <taxon>Eukaryota</taxon>
        <taxon>Fungi</taxon>
        <taxon>Fungi incertae sedis</taxon>
        <taxon>Microsporidia</taxon>
        <taxon>Pleistophoridae</taxon>
        <taxon>Trachipleistophora</taxon>
    </lineage>
</organism>
<evidence type="ECO:0000256" key="1">
    <source>
        <dbReference type="SAM" id="SignalP"/>
    </source>
</evidence>
<feature type="chain" id="PRO_5003978801" description="Secreted protein" evidence="1">
    <location>
        <begin position="22"/>
        <end position="132"/>
    </location>
</feature>
<dbReference type="InParanoid" id="L7JVP9"/>
<feature type="signal peptide" evidence="1">
    <location>
        <begin position="1"/>
        <end position="21"/>
    </location>
</feature>
<reference evidence="2 3" key="1">
    <citation type="journal article" date="2012" name="PLoS Pathog.">
        <title>The genome of the obligate intracellular parasite Trachipleistophora hominis: new insights into microsporidian genome dynamics and reductive evolution.</title>
        <authorList>
            <person name="Heinz E."/>
            <person name="Williams T.A."/>
            <person name="Nakjang S."/>
            <person name="Noel C.J."/>
            <person name="Swan D.C."/>
            <person name="Goldberg A.V."/>
            <person name="Harris S.R."/>
            <person name="Weinmaier T."/>
            <person name="Markert S."/>
            <person name="Becher D."/>
            <person name="Bernhardt J."/>
            <person name="Dagan T."/>
            <person name="Hacker C."/>
            <person name="Lucocq J.M."/>
            <person name="Schweder T."/>
            <person name="Rattei T."/>
            <person name="Hall N."/>
            <person name="Hirt R.P."/>
            <person name="Embley T.M."/>
        </authorList>
    </citation>
    <scope>NUCLEOTIDE SEQUENCE [LARGE SCALE GENOMIC DNA]</scope>
</reference>
<dbReference type="VEuPathDB" id="MicrosporidiaDB:THOM_2249"/>
<keyword evidence="3" id="KW-1185">Reference proteome</keyword>
<gene>
    <name evidence="2" type="ORF">THOM_2249</name>
</gene>
<dbReference type="AlphaFoldDB" id="L7JVP9"/>
<sequence length="132" mass="15184">MIMYLNFVFLYFFIVYTNVFASNPHLHQMDTSTYDSDDEEVARILSSVEKKDYSHKPSQSMFYQVEPSKSQSVLVMATSSIPKQTHATLPPTLQSTSHENILYTSQKPDYTTYACVKKPAHHQGAYYIQATR</sequence>
<accession>L7JVP9</accession>
<name>L7JVP9_TRAHO</name>